<dbReference type="AlphaFoldDB" id="K8EFS4"/>
<sequence length="1051" mass="116468">MMMMMTDGEKKIEFSNGKLLLDSRTAILSGGSLALSTIPNKKSAFISNDPTVQILRKVATNSPNDAQSRHVLQFSTNTEPLVSSFMCTARCKLWWMSPAWGRDLGKDLPAETQYLMLELGEDGKSGYVCILPLSGDKFRATLSGFHPMWERRGSFLVVESACEEVKADGIDNVAIISWANNPYDASKKAIKMASLVLKESFKPREEKVTPPVADVFGWCTWDAFYEKVSPKRIGKGLTSLQNGNSPPKFVIIDDGWQNVEPDKEYRNSRTSTTGSSKDNSREPSKNDEDQVIEEEDEFDDGDEDDDEAQAPLTTPTVTPPGYIAAWFYAFYWRRLHAMRAHGVFWHTLRILINYVLYAFVAMKTASLSYFNHRVVSIRANKKFSTFTGFRRGSFSGKRSPFGSLASLAGKAGKKMQKAIKTVGSLEFLDKMSPPGSPKFSHSRPSLDSLRSADQQMDLAGHEKNKLRGEIDGLGNVVRAIKKKYDVDYVYCWHALLGYWGGVHPDEENVREFGAKLKYPRHNPSLLAVEPSQAWDPLTVCGVGVPAPEKMQHFYNELHEYLAAAGVDGVKVDAQAVIGALGYGNGPNGGGPALARNTHEALEKSVMKFFPTNGLINCMCHSTENLYNFKMSNLARVSDDFYPTNEASHTVHIVNVSYNSMFMGEIVIPDWDMFQSASSTGGLHAAARAVGGCPIYVSDHPDKHDFNVLGQLVMPSGSILRGKFPGRPTRDCLFKDVCRDGKTALKIWNRNSVGGVVGTFNVQGACWSREVNQYILFGGKDGQTVSACVRPRDIEGFRSQYGGSNNNSPSEKDEEVSSRKESSGQNGNNGPNAIGDQMFAVRSHRTGDVDILRLHEKTEVALTRKDWDVFTITPVFESFRARRSAPDESFEEEGLSSVDTSVPATPEIASPIKAKPPSTENSPIESGSVKLNNNNTAEKKTTQQLIKKLKRANIRFACFGLSKMMNGNAVVQNCKLEKISGKSYRATVLLSKSCGQIACYSSEKPKKISATSRAANGKKHDVSSWRFEEKTRMLLVDLGDIEDVFWTLWFEY</sequence>
<evidence type="ECO:0000256" key="1">
    <source>
        <dbReference type="ARBA" id="ARBA00007240"/>
    </source>
</evidence>
<evidence type="ECO:0000313" key="7">
    <source>
        <dbReference type="Proteomes" id="UP000198341"/>
    </source>
</evidence>
<comment type="catalytic activity">
    <reaction evidence="4">
        <text>alpha-D-galactosyl-(1-&gt;3)-1D-myo-inositol + sucrose = raffinose + myo-inositol</text>
        <dbReference type="Rhea" id="RHEA:20161"/>
        <dbReference type="ChEBI" id="CHEBI:16634"/>
        <dbReference type="ChEBI" id="CHEBI:17268"/>
        <dbReference type="ChEBI" id="CHEBI:17505"/>
        <dbReference type="ChEBI" id="CHEBI:17992"/>
        <dbReference type="EC" id="2.4.1.82"/>
    </reaction>
</comment>
<feature type="compositionally biased region" description="Basic and acidic residues" evidence="5">
    <location>
        <begin position="278"/>
        <end position="288"/>
    </location>
</feature>
<dbReference type="KEGG" id="bpg:Bathy05g02400"/>
<evidence type="ECO:0000256" key="5">
    <source>
        <dbReference type="SAM" id="MobiDB-lite"/>
    </source>
</evidence>
<protein>
    <recommendedName>
        <fullName evidence="2">galactinol--sucrose galactosyltransferase</fullName>
        <ecNumber evidence="2">2.4.1.82</ecNumber>
    </recommendedName>
</protein>
<dbReference type="STRING" id="41875.K8EFS4"/>
<feature type="compositionally biased region" description="Polar residues" evidence="5">
    <location>
        <begin position="268"/>
        <end position="277"/>
    </location>
</feature>
<dbReference type="OrthoDB" id="4664297at2759"/>
<dbReference type="PANTHER" id="PTHR31268:SF32">
    <property type="entry name" value="GALACTINOL--SUCROSE GALACTOSYLTRANSFERASE 2-RELATED"/>
    <property type="match status" value="1"/>
</dbReference>
<evidence type="ECO:0000256" key="2">
    <source>
        <dbReference type="ARBA" id="ARBA00012708"/>
    </source>
</evidence>
<feature type="compositionally biased region" description="Polar residues" evidence="5">
    <location>
        <begin position="917"/>
        <end position="931"/>
    </location>
</feature>
<dbReference type="SUPFAM" id="SSF51445">
    <property type="entry name" value="(Trans)glycosidases"/>
    <property type="match status" value="2"/>
</dbReference>
<feature type="region of interest" description="Disordered" evidence="5">
    <location>
        <begin position="797"/>
        <end position="834"/>
    </location>
</feature>
<dbReference type="InterPro" id="IPR013785">
    <property type="entry name" value="Aldolase_TIM"/>
</dbReference>
<evidence type="ECO:0000256" key="3">
    <source>
        <dbReference type="ARBA" id="ARBA00023277"/>
    </source>
</evidence>
<organism evidence="6 7">
    <name type="scientific">Bathycoccus prasinos</name>
    <dbReference type="NCBI Taxonomy" id="41875"/>
    <lineage>
        <taxon>Eukaryota</taxon>
        <taxon>Viridiplantae</taxon>
        <taxon>Chlorophyta</taxon>
        <taxon>Mamiellophyceae</taxon>
        <taxon>Mamiellales</taxon>
        <taxon>Bathycoccaceae</taxon>
        <taxon>Bathycoccus</taxon>
    </lineage>
</organism>
<dbReference type="RefSeq" id="XP_007513276.1">
    <property type="nucleotide sequence ID" value="XM_007513214.1"/>
</dbReference>
<dbReference type="EC" id="2.4.1.82" evidence="2"/>
<keyword evidence="3" id="KW-0119">Carbohydrate metabolism</keyword>
<dbReference type="Pfam" id="PF05691">
    <property type="entry name" value="Raffinose_syn"/>
    <property type="match status" value="2"/>
</dbReference>
<evidence type="ECO:0000256" key="4">
    <source>
        <dbReference type="ARBA" id="ARBA00049426"/>
    </source>
</evidence>
<accession>K8EFS4</accession>
<feature type="compositionally biased region" description="Acidic residues" evidence="5">
    <location>
        <begin position="289"/>
        <end position="308"/>
    </location>
</feature>
<proteinExistence type="inferred from homology"/>
<dbReference type="InterPro" id="IPR008811">
    <property type="entry name" value="Glycosyl_hydrolases_36"/>
</dbReference>
<feature type="region of interest" description="Disordered" evidence="5">
    <location>
        <begin position="907"/>
        <end position="931"/>
    </location>
</feature>
<feature type="region of interest" description="Disordered" evidence="5">
    <location>
        <begin position="261"/>
        <end position="316"/>
    </location>
</feature>
<evidence type="ECO:0000313" key="6">
    <source>
        <dbReference type="EMBL" id="CCO16834.1"/>
    </source>
</evidence>
<dbReference type="InterPro" id="IPR017853">
    <property type="entry name" value="GH"/>
</dbReference>
<dbReference type="EMBL" id="FO082274">
    <property type="protein sequence ID" value="CCO16834.1"/>
    <property type="molecule type" value="Genomic_DNA"/>
</dbReference>
<keyword evidence="7" id="KW-1185">Reference proteome</keyword>
<name>K8EFS4_9CHLO</name>
<gene>
    <name evidence="6" type="ORF">Bathy05g02400</name>
</gene>
<dbReference type="PANTHER" id="PTHR31268">
    <property type="match status" value="1"/>
</dbReference>
<reference evidence="6 7" key="1">
    <citation type="submission" date="2011-10" db="EMBL/GenBank/DDBJ databases">
        <authorList>
            <person name="Genoscope - CEA"/>
        </authorList>
    </citation>
    <scope>NUCLEOTIDE SEQUENCE [LARGE SCALE GENOMIC DNA]</scope>
    <source>
        <strain evidence="6 7">RCC 1105</strain>
    </source>
</reference>
<dbReference type="GeneID" id="19015743"/>
<comment type="similarity">
    <text evidence="1">Belongs to the glycosyl hydrolases 36 family.</text>
</comment>
<dbReference type="eggNOG" id="ENOG502QPVE">
    <property type="taxonomic scope" value="Eukaryota"/>
</dbReference>
<dbReference type="Gene3D" id="3.20.20.70">
    <property type="entry name" value="Aldolase class I"/>
    <property type="match status" value="2"/>
</dbReference>
<feature type="region of interest" description="Disordered" evidence="5">
    <location>
        <begin position="883"/>
        <end position="902"/>
    </location>
</feature>
<dbReference type="Proteomes" id="UP000198341">
    <property type="component" value="Chromosome 5"/>
</dbReference>
<dbReference type="GO" id="GO:0047274">
    <property type="term" value="F:galactinol-sucrose galactosyltransferase activity"/>
    <property type="evidence" value="ECO:0007669"/>
    <property type="project" value="UniProtKB-EC"/>
</dbReference>